<evidence type="ECO:0000313" key="2">
    <source>
        <dbReference type="Proteomes" id="UP001381693"/>
    </source>
</evidence>
<protein>
    <submittedName>
        <fullName evidence="1">Uncharacterized protein</fullName>
    </submittedName>
</protein>
<dbReference type="EMBL" id="JAXCGZ010023786">
    <property type="protein sequence ID" value="KAK7005580.1"/>
    <property type="molecule type" value="Genomic_DNA"/>
</dbReference>
<accession>A0AAN8WHK6</accession>
<gene>
    <name evidence="1" type="ORF">SK128_018181</name>
</gene>
<proteinExistence type="predicted"/>
<name>A0AAN8WHK6_HALRR</name>
<dbReference type="AlphaFoldDB" id="A0AAN8WHK6"/>
<organism evidence="1 2">
    <name type="scientific">Halocaridina rubra</name>
    <name type="common">Hawaiian red shrimp</name>
    <dbReference type="NCBI Taxonomy" id="373956"/>
    <lineage>
        <taxon>Eukaryota</taxon>
        <taxon>Metazoa</taxon>
        <taxon>Ecdysozoa</taxon>
        <taxon>Arthropoda</taxon>
        <taxon>Crustacea</taxon>
        <taxon>Multicrustacea</taxon>
        <taxon>Malacostraca</taxon>
        <taxon>Eumalacostraca</taxon>
        <taxon>Eucarida</taxon>
        <taxon>Decapoda</taxon>
        <taxon>Pleocyemata</taxon>
        <taxon>Caridea</taxon>
        <taxon>Atyoidea</taxon>
        <taxon>Atyidae</taxon>
        <taxon>Halocaridina</taxon>
    </lineage>
</organism>
<keyword evidence="2" id="KW-1185">Reference proteome</keyword>
<evidence type="ECO:0000313" key="1">
    <source>
        <dbReference type="EMBL" id="KAK7005580.1"/>
    </source>
</evidence>
<feature type="non-terminal residue" evidence="1">
    <location>
        <position position="1"/>
    </location>
</feature>
<reference evidence="1 2" key="1">
    <citation type="submission" date="2023-11" db="EMBL/GenBank/DDBJ databases">
        <title>Halocaridina rubra genome assembly.</title>
        <authorList>
            <person name="Smith C."/>
        </authorList>
    </citation>
    <scope>NUCLEOTIDE SEQUENCE [LARGE SCALE GENOMIC DNA]</scope>
    <source>
        <strain evidence="1">EP-1</strain>
        <tissue evidence="1">Whole</tissue>
    </source>
</reference>
<dbReference type="Proteomes" id="UP001381693">
    <property type="component" value="Unassembled WGS sequence"/>
</dbReference>
<sequence>LLPIFSLICGLKDATAAVLLTRDHLKLKSRDLPHYSQVTSNMMHKNSYANCWKVCTKMLIVLWLNQNPSLKILTMS</sequence>
<comment type="caution">
    <text evidence="1">The sequence shown here is derived from an EMBL/GenBank/DDBJ whole genome shotgun (WGS) entry which is preliminary data.</text>
</comment>